<name>A0A8E2LGA5_9BACI</name>
<protein>
    <submittedName>
        <fullName evidence="11">PTS sugar transporter subunit IIB</fullName>
    </submittedName>
</protein>
<evidence type="ECO:0000256" key="2">
    <source>
        <dbReference type="ARBA" id="ARBA00022448"/>
    </source>
</evidence>
<comment type="caution">
    <text evidence="11">The sequence shown here is derived from an EMBL/GenBank/DDBJ whole genome shotgun (WGS) entry which is preliminary data.</text>
</comment>
<evidence type="ECO:0000313" key="12">
    <source>
        <dbReference type="Proteomes" id="UP000189761"/>
    </source>
</evidence>
<keyword evidence="6" id="KW-0808">Transferase</keyword>
<keyword evidence="2" id="KW-0813">Transport</keyword>
<keyword evidence="12" id="KW-1185">Reference proteome</keyword>
<dbReference type="Proteomes" id="UP000189761">
    <property type="component" value="Unassembled WGS sequence"/>
</dbReference>
<dbReference type="InterPro" id="IPR051819">
    <property type="entry name" value="PTS_sugar-specific_EIIB"/>
</dbReference>
<dbReference type="InterPro" id="IPR013012">
    <property type="entry name" value="PTS_EIIB_3"/>
</dbReference>
<dbReference type="GO" id="GO:0005737">
    <property type="term" value="C:cytoplasm"/>
    <property type="evidence" value="ECO:0007669"/>
    <property type="project" value="UniProtKB-SubCell"/>
</dbReference>
<dbReference type="CDD" id="cd05564">
    <property type="entry name" value="PTS_IIB_chitobiose_lichenan"/>
    <property type="match status" value="1"/>
</dbReference>
<evidence type="ECO:0000313" key="11">
    <source>
        <dbReference type="EMBL" id="OOP68974.1"/>
    </source>
</evidence>
<dbReference type="PROSITE" id="PS51100">
    <property type="entry name" value="PTS_EIIB_TYPE_3"/>
    <property type="match status" value="1"/>
</dbReference>
<dbReference type="GO" id="GO:0009401">
    <property type="term" value="P:phosphoenolpyruvate-dependent sugar phosphotransferase system"/>
    <property type="evidence" value="ECO:0007669"/>
    <property type="project" value="UniProtKB-KW"/>
</dbReference>
<dbReference type="GO" id="GO:0016301">
    <property type="term" value="F:kinase activity"/>
    <property type="evidence" value="ECO:0007669"/>
    <property type="project" value="UniProtKB-KW"/>
</dbReference>
<evidence type="ECO:0000256" key="4">
    <source>
        <dbReference type="ARBA" id="ARBA00022553"/>
    </source>
</evidence>
<evidence type="ECO:0000256" key="5">
    <source>
        <dbReference type="ARBA" id="ARBA00022597"/>
    </source>
</evidence>
<keyword evidence="7" id="KW-0598">Phosphotransferase system</keyword>
<evidence type="ECO:0000256" key="6">
    <source>
        <dbReference type="ARBA" id="ARBA00022679"/>
    </source>
</evidence>
<reference evidence="11 12" key="1">
    <citation type="submission" date="2017-01" db="EMBL/GenBank/DDBJ databases">
        <title>Draft genome sequence of Bacillus oleronius.</title>
        <authorList>
            <person name="Allam M."/>
        </authorList>
    </citation>
    <scope>NUCLEOTIDE SEQUENCE [LARGE SCALE GENOMIC DNA]</scope>
    <source>
        <strain evidence="11 12">DSM 9356</strain>
    </source>
</reference>
<feature type="domain" description="PTS EIIB type-3" evidence="10">
    <location>
        <begin position="1"/>
        <end position="103"/>
    </location>
</feature>
<dbReference type="PANTHER" id="PTHR34581">
    <property type="entry name" value="PTS SYSTEM N,N'-DIACETYLCHITOBIOSE-SPECIFIC EIIB COMPONENT"/>
    <property type="match status" value="1"/>
</dbReference>
<feature type="modified residue" description="Phosphocysteine; by EIIA" evidence="9">
    <location>
        <position position="8"/>
    </location>
</feature>
<evidence type="ECO:0000256" key="9">
    <source>
        <dbReference type="PROSITE-ProRule" id="PRU00423"/>
    </source>
</evidence>
<dbReference type="RefSeq" id="WP_078109880.1">
    <property type="nucleotide sequence ID" value="NZ_CP065424.1"/>
</dbReference>
<dbReference type="PANTHER" id="PTHR34581:SF2">
    <property type="entry name" value="PTS SYSTEM N,N'-DIACETYLCHITOBIOSE-SPECIFIC EIIB COMPONENT"/>
    <property type="match status" value="1"/>
</dbReference>
<accession>A0A8E2LGA5</accession>
<dbReference type="FunFam" id="3.40.50.2300:FF:000017">
    <property type="entry name" value="PTS sugar transporter subunit IIB"/>
    <property type="match status" value="1"/>
</dbReference>
<organism evidence="11 12">
    <name type="scientific">Heyndrickxia oleronia</name>
    <dbReference type="NCBI Taxonomy" id="38875"/>
    <lineage>
        <taxon>Bacteria</taxon>
        <taxon>Bacillati</taxon>
        <taxon>Bacillota</taxon>
        <taxon>Bacilli</taxon>
        <taxon>Bacillales</taxon>
        <taxon>Bacillaceae</taxon>
        <taxon>Heyndrickxia</taxon>
    </lineage>
</organism>
<keyword evidence="3" id="KW-0963">Cytoplasm</keyword>
<dbReference type="AlphaFoldDB" id="A0A8E2LGA5"/>
<dbReference type="InterPro" id="IPR036095">
    <property type="entry name" value="PTS_EIIB-like_sf"/>
</dbReference>
<gene>
    <name evidence="11" type="ORF">BWZ43_07595</name>
</gene>
<dbReference type="EMBL" id="MTLA01000071">
    <property type="protein sequence ID" value="OOP68974.1"/>
    <property type="molecule type" value="Genomic_DNA"/>
</dbReference>
<dbReference type="Gene3D" id="3.40.50.2300">
    <property type="match status" value="1"/>
</dbReference>
<evidence type="ECO:0000259" key="10">
    <source>
        <dbReference type="PROSITE" id="PS51100"/>
    </source>
</evidence>
<comment type="subcellular location">
    <subcellularLocation>
        <location evidence="1">Cytoplasm</location>
    </subcellularLocation>
</comment>
<evidence type="ECO:0000256" key="8">
    <source>
        <dbReference type="ARBA" id="ARBA00022777"/>
    </source>
</evidence>
<dbReference type="GO" id="GO:0008982">
    <property type="term" value="F:protein-N(PI)-phosphohistidine-sugar phosphotransferase activity"/>
    <property type="evidence" value="ECO:0007669"/>
    <property type="project" value="InterPro"/>
</dbReference>
<evidence type="ECO:0000256" key="1">
    <source>
        <dbReference type="ARBA" id="ARBA00004496"/>
    </source>
</evidence>
<keyword evidence="5 11" id="KW-0762">Sugar transport</keyword>
<dbReference type="Pfam" id="PF02302">
    <property type="entry name" value="PTS_IIB"/>
    <property type="match status" value="1"/>
</dbReference>
<proteinExistence type="predicted"/>
<evidence type="ECO:0000256" key="3">
    <source>
        <dbReference type="ARBA" id="ARBA00022490"/>
    </source>
</evidence>
<keyword evidence="8" id="KW-0418">Kinase</keyword>
<dbReference type="InterPro" id="IPR003501">
    <property type="entry name" value="PTS_EIIB_2/3"/>
</dbReference>
<sequence>MKNIMLCCAAGMSTSLLVTKMEKAAKEQNIAAKIWAVPVEEAKKEINQADVLLMGPQIRYLFSDMKALANQNGIEAEVINPMHYGMCDGESVLSQALQLISNG</sequence>
<dbReference type="SUPFAM" id="SSF52794">
    <property type="entry name" value="PTS system IIB component-like"/>
    <property type="match status" value="1"/>
</dbReference>
<keyword evidence="4" id="KW-0597">Phosphoprotein</keyword>
<evidence type="ECO:0000256" key="7">
    <source>
        <dbReference type="ARBA" id="ARBA00022683"/>
    </source>
</evidence>